<evidence type="ECO:0000313" key="2">
    <source>
        <dbReference type="EMBL" id="GFO68105.1"/>
    </source>
</evidence>
<dbReference type="InterPro" id="IPR022742">
    <property type="entry name" value="Hydrolase_4"/>
</dbReference>
<gene>
    <name evidence="2" type="ORF">GMLC_16840</name>
</gene>
<protein>
    <submittedName>
        <fullName evidence="2">Peptidase</fullName>
    </submittedName>
</protein>
<reference evidence="3" key="1">
    <citation type="submission" date="2020-06" db="EMBL/GenBank/DDBJ databases">
        <title>Draft genomic sequecing of Geomonas sp. Red745.</title>
        <authorList>
            <person name="Itoh H."/>
            <person name="Xu Z.X."/>
            <person name="Ushijima N."/>
            <person name="Masuda Y."/>
            <person name="Shiratori Y."/>
            <person name="Senoo K."/>
        </authorList>
    </citation>
    <scope>NUCLEOTIDE SEQUENCE [LARGE SCALE GENOMIC DNA]</scope>
    <source>
        <strain evidence="3">Red745</strain>
    </source>
</reference>
<comment type="caution">
    <text evidence="2">The sequence shown here is derived from an EMBL/GenBank/DDBJ whole genome shotgun (WGS) entry which is preliminary data.</text>
</comment>
<dbReference type="Gene3D" id="3.40.50.1820">
    <property type="entry name" value="alpha/beta hydrolase"/>
    <property type="match status" value="1"/>
</dbReference>
<dbReference type="RefSeq" id="WP_183360633.1">
    <property type="nucleotide sequence ID" value="NZ_BLXZ01000003.1"/>
</dbReference>
<sequence>MYRWCVRIVSIVTLLCCQGCLGRFFYYPGRNVYHTPEKVGLPYEEVTFPSSDGTKLSGWFIPAVGVPQGTVIHFHGNAQNMTAHFSYVYWLPRAGFNLFVFDYRGYGKSAGAPDRAGLFEDAQAALRYVAGRNDVDRERLVVLGQSLGGTNAIAALGGTGTPRVQAVAVESAFASYRSIVREKMAQIPVLSLLRWPLSYLLIGDSYSALDAVAAISPVPLLLIYETQDNIVPISEGLKLYEKAREPKELWQVPGGTHAGAFAEADSPYRKALVQFYQKALPGKAGPAPVGPVSPAPR</sequence>
<dbReference type="SUPFAM" id="SSF53474">
    <property type="entry name" value="alpha/beta-Hydrolases"/>
    <property type="match status" value="1"/>
</dbReference>
<name>A0A6V8N698_9BACT</name>
<organism evidence="2 3">
    <name type="scientific">Geomonas limicola</name>
    <dbReference type="NCBI Taxonomy" id="2740186"/>
    <lineage>
        <taxon>Bacteria</taxon>
        <taxon>Pseudomonadati</taxon>
        <taxon>Thermodesulfobacteriota</taxon>
        <taxon>Desulfuromonadia</taxon>
        <taxon>Geobacterales</taxon>
        <taxon>Geobacteraceae</taxon>
        <taxon>Geomonas</taxon>
    </lineage>
</organism>
<dbReference type="InterPro" id="IPR029058">
    <property type="entry name" value="AB_hydrolase_fold"/>
</dbReference>
<feature type="domain" description="Serine aminopeptidase S33" evidence="1">
    <location>
        <begin position="67"/>
        <end position="186"/>
    </location>
</feature>
<dbReference type="EMBL" id="BLXZ01000003">
    <property type="protein sequence ID" value="GFO68105.1"/>
    <property type="molecule type" value="Genomic_DNA"/>
</dbReference>
<dbReference type="PANTHER" id="PTHR12277:SF81">
    <property type="entry name" value="PROTEIN ABHD13"/>
    <property type="match status" value="1"/>
</dbReference>
<accession>A0A6V8N698</accession>
<proteinExistence type="predicted"/>
<evidence type="ECO:0000313" key="3">
    <source>
        <dbReference type="Proteomes" id="UP000587586"/>
    </source>
</evidence>
<evidence type="ECO:0000259" key="1">
    <source>
        <dbReference type="Pfam" id="PF12146"/>
    </source>
</evidence>
<dbReference type="Proteomes" id="UP000587586">
    <property type="component" value="Unassembled WGS sequence"/>
</dbReference>
<keyword evidence="3" id="KW-1185">Reference proteome</keyword>
<dbReference type="Pfam" id="PF12146">
    <property type="entry name" value="Hydrolase_4"/>
    <property type="match status" value="1"/>
</dbReference>
<dbReference type="PANTHER" id="PTHR12277">
    <property type="entry name" value="ALPHA/BETA HYDROLASE DOMAIN-CONTAINING PROTEIN"/>
    <property type="match status" value="1"/>
</dbReference>
<dbReference type="AlphaFoldDB" id="A0A6V8N698"/>